<dbReference type="EMBL" id="CP016617">
    <property type="protein sequence ID" value="ANY82505.1"/>
    <property type="molecule type" value="Genomic_DNA"/>
</dbReference>
<protein>
    <submittedName>
        <fullName evidence="1">Uncharacterized protein</fullName>
    </submittedName>
</protein>
<proteinExistence type="predicted"/>
<evidence type="ECO:0000313" key="1">
    <source>
        <dbReference type="EMBL" id="ANY82505.1"/>
    </source>
</evidence>
<dbReference type="RefSeq" id="WP_099513613.1">
    <property type="nucleotide sequence ID" value="NZ_CP016617.1"/>
</dbReference>
<accession>A0A1B2ERA3</accession>
<name>A0A1B2ERA3_9HYPH</name>
<reference evidence="1" key="1">
    <citation type="submission" date="2016-07" db="EMBL/GenBank/DDBJ databases">
        <title>Microvirga ossetica sp. nov. a new species of rhizobia isolated from root nodules of the legume species Vicia alpestris Steven originated from North Ossetia region in the Caucasus.</title>
        <authorList>
            <person name="Safronova V.I."/>
            <person name="Kuznetsova I.G."/>
            <person name="Sazanova A.L."/>
            <person name="Belimov A."/>
            <person name="Andronov E."/>
            <person name="Osledkin Y.S."/>
            <person name="Onishchuk O.P."/>
            <person name="Kurchak O.N."/>
            <person name="Shaposhnikov A.I."/>
            <person name="Willems A."/>
            <person name="Tikhonovich I.A."/>
        </authorList>
    </citation>
    <scope>NUCLEOTIDE SEQUENCE [LARGE SCALE GENOMIC DNA]</scope>
    <source>
        <strain evidence="1">V5/3M</strain>
        <plasmid evidence="1">unnamed1</plasmid>
    </source>
</reference>
<sequence>MMILDEPLLITYTPPSGTSTPLRLIDVQPAAWSDWGVCFIFKRPKGGLVKLDMTFNDLMRMAASASEVIENRDDISPFKPDSQ</sequence>
<gene>
    <name evidence="1" type="ORF">BB934_29925</name>
</gene>
<geneLocation type="plasmid" evidence="1">
    <name>unnamed1</name>
</geneLocation>
<keyword evidence="1" id="KW-0614">Plasmid</keyword>
<dbReference type="KEGG" id="moc:BB934_29925"/>
<organism evidence="1">
    <name type="scientific">Microvirga ossetica</name>
    <dbReference type="NCBI Taxonomy" id="1882682"/>
    <lineage>
        <taxon>Bacteria</taxon>
        <taxon>Pseudomonadati</taxon>
        <taxon>Pseudomonadota</taxon>
        <taxon>Alphaproteobacteria</taxon>
        <taxon>Hyphomicrobiales</taxon>
        <taxon>Methylobacteriaceae</taxon>
        <taxon>Microvirga</taxon>
    </lineage>
</organism>
<dbReference type="AlphaFoldDB" id="A0A1B2ERA3"/>